<reference evidence="11" key="1">
    <citation type="submission" date="2016-06" db="EMBL/GenBank/DDBJ databases">
        <authorList>
            <person name="Nascimento L."/>
            <person name="Pereira R.V."/>
            <person name="Martins L.F."/>
            <person name="Quaggio R.B."/>
            <person name="Silva A.M."/>
            <person name="Setubal J.C."/>
        </authorList>
    </citation>
    <scope>NUCLEOTIDE SEQUENCE [LARGE SCALE GENOMIC DNA]</scope>
</reference>
<dbReference type="InterPro" id="IPR058031">
    <property type="entry name" value="AAA_lid_NorR"/>
</dbReference>
<dbReference type="InterPro" id="IPR002078">
    <property type="entry name" value="Sigma_54_int"/>
</dbReference>
<keyword evidence="5" id="KW-0804">Transcription</keyword>
<dbReference type="InterPro" id="IPR025944">
    <property type="entry name" value="Sigma_54_int_dom_CS"/>
</dbReference>
<dbReference type="Gene3D" id="3.30.450.20">
    <property type="entry name" value="PAS domain"/>
    <property type="match status" value="1"/>
</dbReference>
<dbReference type="Pfam" id="PF02954">
    <property type="entry name" value="HTH_8"/>
    <property type="match status" value="1"/>
</dbReference>
<dbReference type="AlphaFoldDB" id="A0A1Y3PF11"/>
<feature type="domain" description="PAS" evidence="9">
    <location>
        <begin position="3"/>
        <end position="50"/>
    </location>
</feature>
<dbReference type="Gene3D" id="1.10.8.60">
    <property type="match status" value="1"/>
</dbReference>
<dbReference type="GO" id="GO:0006355">
    <property type="term" value="P:regulation of DNA-templated transcription"/>
    <property type="evidence" value="ECO:0007669"/>
    <property type="project" value="InterPro"/>
</dbReference>
<evidence type="ECO:0000256" key="6">
    <source>
        <dbReference type="SAM" id="Coils"/>
    </source>
</evidence>
<dbReference type="Gene3D" id="3.40.50.300">
    <property type="entry name" value="P-loop containing nucleotide triphosphate hydrolases"/>
    <property type="match status" value="1"/>
</dbReference>
<protein>
    <submittedName>
        <fullName evidence="10">Sigma-54-dependent Fis family transcriptional regulator</fullName>
    </submittedName>
</protein>
<evidence type="ECO:0000313" key="10">
    <source>
        <dbReference type="EMBL" id="OUM84686.1"/>
    </source>
</evidence>
<dbReference type="InterPro" id="IPR009057">
    <property type="entry name" value="Homeodomain-like_sf"/>
</dbReference>
<dbReference type="PANTHER" id="PTHR32071">
    <property type="entry name" value="TRANSCRIPTIONAL REGULATORY PROTEIN"/>
    <property type="match status" value="1"/>
</dbReference>
<dbReference type="InterPro" id="IPR013656">
    <property type="entry name" value="PAS_4"/>
</dbReference>
<dbReference type="SUPFAM" id="SSF46689">
    <property type="entry name" value="Homeodomain-like"/>
    <property type="match status" value="1"/>
</dbReference>
<dbReference type="InterPro" id="IPR035965">
    <property type="entry name" value="PAS-like_dom_sf"/>
</dbReference>
<feature type="region of interest" description="Disordered" evidence="7">
    <location>
        <begin position="405"/>
        <end position="435"/>
    </location>
</feature>
<evidence type="ECO:0000256" key="3">
    <source>
        <dbReference type="ARBA" id="ARBA00023015"/>
    </source>
</evidence>
<evidence type="ECO:0000313" key="11">
    <source>
        <dbReference type="Proteomes" id="UP000196475"/>
    </source>
</evidence>
<dbReference type="PROSITE" id="PS00688">
    <property type="entry name" value="SIGMA54_INTERACT_3"/>
    <property type="match status" value="1"/>
</dbReference>
<dbReference type="CDD" id="cd00130">
    <property type="entry name" value="PAS"/>
    <property type="match status" value="1"/>
</dbReference>
<organism evidence="10 11">
    <name type="scientific">Bacillus thermozeamaize</name>
    <dbReference type="NCBI Taxonomy" id="230954"/>
    <lineage>
        <taxon>Bacteria</taxon>
        <taxon>Bacillati</taxon>
        <taxon>Bacillota</taxon>
        <taxon>Bacilli</taxon>
        <taxon>Bacillales</taxon>
        <taxon>Bacillaceae</taxon>
        <taxon>Bacillus</taxon>
    </lineage>
</organism>
<dbReference type="FunFam" id="3.40.50.300:FF:000006">
    <property type="entry name" value="DNA-binding transcriptional regulator NtrC"/>
    <property type="match status" value="1"/>
</dbReference>
<accession>A0A1Y3PF11</accession>
<keyword evidence="6" id="KW-0175">Coiled coil</keyword>
<dbReference type="Pfam" id="PF25601">
    <property type="entry name" value="AAA_lid_14"/>
    <property type="match status" value="1"/>
</dbReference>
<dbReference type="GO" id="GO:0043565">
    <property type="term" value="F:sequence-specific DNA binding"/>
    <property type="evidence" value="ECO:0007669"/>
    <property type="project" value="InterPro"/>
</dbReference>
<dbReference type="Pfam" id="PF00158">
    <property type="entry name" value="Sigma54_activat"/>
    <property type="match status" value="1"/>
</dbReference>
<dbReference type="NCBIfam" id="TIGR00229">
    <property type="entry name" value="sensory_box"/>
    <property type="match status" value="1"/>
</dbReference>
<feature type="coiled-coil region" evidence="6">
    <location>
        <begin position="102"/>
        <end position="129"/>
    </location>
</feature>
<evidence type="ECO:0000259" key="8">
    <source>
        <dbReference type="PROSITE" id="PS50045"/>
    </source>
</evidence>
<evidence type="ECO:0000256" key="7">
    <source>
        <dbReference type="SAM" id="MobiDB-lite"/>
    </source>
</evidence>
<evidence type="ECO:0000256" key="4">
    <source>
        <dbReference type="ARBA" id="ARBA00023125"/>
    </source>
</evidence>
<sequence length="484" mass="55221">MDLKKHFLSILESLYDAVIVIDRDSTIVYINQAYTRQFGVPPHKLIGRKLRDVEPNARILDVLRDGKPRINDYSYVHSLGQHVYANMTPLIEEGQVIGVVTIMKDISEIKTLQKQLENYRKQLSRLEEQLYQKDGFTLLESQVPSMQRAVSLARRVAPTDATVLLTGETGVGKELFAQAIHQASERRDKPFIPVNMVSIPDTLFESEMFGYEEGSFTGSRKGGKRGLIELAQGGTLFLDEIGEMSLSVQAKMLRVLQEHAYRKVGGTTLYPLDVRIICATNRDLQREVQAGRFREDLYYRLNVVPIHIPPLRERKEDLPRLVNNLVNKLRLKYNKHVLVDDSIYGVFCQYDWPGNVRELSNVLERMFVVCNDHYLKVEDIPESFFALLQKGTDVEQESGVWDHEHAEGAGTSGAWKEAAGKTGMKQEEGSAGQSHAGLQHVLEQTERAVFERVLRESRTRTEAIRKLGISRRTFYERLKRYGLG</sequence>
<comment type="caution">
    <text evidence="10">The sequence shown here is derived from an EMBL/GenBank/DDBJ whole genome shotgun (WGS) entry which is preliminary data.</text>
</comment>
<dbReference type="PROSITE" id="PS00676">
    <property type="entry name" value="SIGMA54_INTERACT_2"/>
    <property type="match status" value="1"/>
</dbReference>
<dbReference type="SMART" id="SM00091">
    <property type="entry name" value="PAS"/>
    <property type="match status" value="1"/>
</dbReference>
<dbReference type="InterPro" id="IPR003593">
    <property type="entry name" value="AAA+_ATPase"/>
</dbReference>
<feature type="domain" description="Sigma-54 factor interaction" evidence="8">
    <location>
        <begin position="139"/>
        <end position="368"/>
    </location>
</feature>
<evidence type="ECO:0000256" key="5">
    <source>
        <dbReference type="ARBA" id="ARBA00023163"/>
    </source>
</evidence>
<evidence type="ECO:0000256" key="2">
    <source>
        <dbReference type="ARBA" id="ARBA00022840"/>
    </source>
</evidence>
<dbReference type="PROSITE" id="PS50112">
    <property type="entry name" value="PAS"/>
    <property type="match status" value="1"/>
</dbReference>
<dbReference type="SUPFAM" id="SSF52540">
    <property type="entry name" value="P-loop containing nucleoside triphosphate hydrolases"/>
    <property type="match status" value="1"/>
</dbReference>
<dbReference type="PROSITE" id="PS00675">
    <property type="entry name" value="SIGMA54_INTERACT_1"/>
    <property type="match status" value="1"/>
</dbReference>
<dbReference type="PANTHER" id="PTHR32071:SF57">
    <property type="entry name" value="C4-DICARBOXYLATE TRANSPORT TRANSCRIPTIONAL REGULATORY PROTEIN DCTD"/>
    <property type="match status" value="1"/>
</dbReference>
<dbReference type="InterPro" id="IPR027417">
    <property type="entry name" value="P-loop_NTPase"/>
</dbReference>
<dbReference type="SUPFAM" id="SSF55785">
    <property type="entry name" value="PYP-like sensor domain (PAS domain)"/>
    <property type="match status" value="1"/>
</dbReference>
<dbReference type="PROSITE" id="PS50045">
    <property type="entry name" value="SIGMA54_INTERACT_4"/>
    <property type="match status" value="1"/>
</dbReference>
<keyword evidence="3" id="KW-0805">Transcription regulation</keyword>
<dbReference type="InterPro" id="IPR000014">
    <property type="entry name" value="PAS"/>
</dbReference>
<evidence type="ECO:0000256" key="1">
    <source>
        <dbReference type="ARBA" id="ARBA00022741"/>
    </source>
</evidence>
<dbReference type="EMBL" id="LZRT01000121">
    <property type="protein sequence ID" value="OUM84686.1"/>
    <property type="molecule type" value="Genomic_DNA"/>
</dbReference>
<keyword evidence="4" id="KW-0238">DNA-binding</keyword>
<proteinExistence type="predicted"/>
<dbReference type="InterPro" id="IPR025662">
    <property type="entry name" value="Sigma_54_int_dom_ATP-bd_1"/>
</dbReference>
<dbReference type="Pfam" id="PF08448">
    <property type="entry name" value="PAS_4"/>
    <property type="match status" value="1"/>
</dbReference>
<keyword evidence="2" id="KW-0067">ATP-binding</keyword>
<keyword evidence="1" id="KW-0547">Nucleotide-binding</keyword>
<dbReference type="InterPro" id="IPR025943">
    <property type="entry name" value="Sigma_54_int_dom_ATP-bd_2"/>
</dbReference>
<gene>
    <name evidence="10" type="ORF">BAA01_06010</name>
</gene>
<dbReference type="Proteomes" id="UP000196475">
    <property type="component" value="Unassembled WGS sequence"/>
</dbReference>
<dbReference type="CDD" id="cd00009">
    <property type="entry name" value="AAA"/>
    <property type="match status" value="1"/>
</dbReference>
<dbReference type="GO" id="GO:0005524">
    <property type="term" value="F:ATP binding"/>
    <property type="evidence" value="ECO:0007669"/>
    <property type="project" value="UniProtKB-KW"/>
</dbReference>
<dbReference type="Gene3D" id="1.10.10.60">
    <property type="entry name" value="Homeodomain-like"/>
    <property type="match status" value="1"/>
</dbReference>
<name>A0A1Y3PF11_9BACI</name>
<dbReference type="SMART" id="SM00382">
    <property type="entry name" value="AAA"/>
    <property type="match status" value="1"/>
</dbReference>
<evidence type="ECO:0000259" key="9">
    <source>
        <dbReference type="PROSITE" id="PS50112"/>
    </source>
</evidence>
<dbReference type="InterPro" id="IPR002197">
    <property type="entry name" value="HTH_Fis"/>
</dbReference>